<dbReference type="OrthoDB" id="9791324at2"/>
<dbReference type="eggNOG" id="COG3090">
    <property type="taxonomic scope" value="Bacteria"/>
</dbReference>
<feature type="transmembrane region" description="Helical" evidence="9">
    <location>
        <begin position="18"/>
        <end position="43"/>
    </location>
</feature>
<evidence type="ECO:0000256" key="2">
    <source>
        <dbReference type="ARBA" id="ARBA00022448"/>
    </source>
</evidence>
<name>A0A0A4A679_9GAMM</name>
<comment type="caution">
    <text evidence="11">The sequence shown here is derived from an EMBL/GenBank/DDBJ whole genome shotgun (WGS) entry which is preliminary data.</text>
</comment>
<evidence type="ECO:0000313" key="12">
    <source>
        <dbReference type="Proteomes" id="UP000030351"/>
    </source>
</evidence>
<accession>A0A0A4A679</accession>
<comment type="similarity">
    <text evidence="8 9">Belongs to the TRAP transporter small permease family.</text>
</comment>
<evidence type="ECO:0000256" key="9">
    <source>
        <dbReference type="RuleBase" id="RU369079"/>
    </source>
</evidence>
<dbReference type="PANTHER" id="PTHR35011:SF2">
    <property type="entry name" value="2,3-DIKETO-L-GULONATE TRAP TRANSPORTER SMALL PERMEASE PROTEIN YIAM"/>
    <property type="match status" value="1"/>
</dbReference>
<protein>
    <recommendedName>
        <fullName evidence="9">TRAP transporter small permease protein</fullName>
    </recommendedName>
</protein>
<gene>
    <name evidence="11" type="ORF">NG99_12000</name>
</gene>
<keyword evidence="12" id="KW-1185">Reference proteome</keyword>
<dbReference type="InterPro" id="IPR007387">
    <property type="entry name" value="TRAP_DctQ"/>
</dbReference>
<dbReference type="Pfam" id="PF04290">
    <property type="entry name" value="DctQ"/>
    <property type="match status" value="1"/>
</dbReference>
<reference evidence="11 12" key="1">
    <citation type="submission" date="2014-10" db="EMBL/GenBank/DDBJ databases">
        <title>Genome sequence of Erwinia typographi M043b.</title>
        <authorList>
            <person name="Chan K.-G."/>
            <person name="Tan W.-S."/>
        </authorList>
    </citation>
    <scope>NUCLEOTIDE SEQUENCE [LARGE SCALE GENOMIC DNA]</scope>
    <source>
        <strain evidence="11 12">M043b</strain>
    </source>
</reference>
<keyword evidence="5 9" id="KW-0812">Transmembrane</keyword>
<keyword evidence="7 9" id="KW-0472">Membrane</keyword>
<sequence>MTPVHYAPTSGPRWLTLLLMWSGGLMFMVTFGSTLLGIIARYFGWVGLEWTFETAEISFIWVTFLGAVLAEIRGENVRFSSLVTLCSAEVQRWLRLFSALVLLGLSGWLLSSGLKIVQTSGWVPTPVLRLPNAVITCSLVGFALMLLFLSLWRIWHFFFAREDDAL</sequence>
<dbReference type="STRING" id="371042.NG99_12000"/>
<evidence type="ECO:0000256" key="8">
    <source>
        <dbReference type="ARBA" id="ARBA00038436"/>
    </source>
</evidence>
<dbReference type="EMBL" id="JRUQ01000037">
    <property type="protein sequence ID" value="KGT93378.1"/>
    <property type="molecule type" value="Genomic_DNA"/>
</dbReference>
<dbReference type="AlphaFoldDB" id="A0A0A4A679"/>
<dbReference type="RefSeq" id="WP_034892746.1">
    <property type="nucleotide sequence ID" value="NZ_JRUQ01000037.1"/>
</dbReference>
<evidence type="ECO:0000256" key="4">
    <source>
        <dbReference type="ARBA" id="ARBA00022519"/>
    </source>
</evidence>
<evidence type="ECO:0000259" key="10">
    <source>
        <dbReference type="Pfam" id="PF04290"/>
    </source>
</evidence>
<comment type="subunit">
    <text evidence="9">The complex comprises the extracytoplasmic solute receptor protein and the two transmembrane proteins.</text>
</comment>
<feature type="transmembrane region" description="Helical" evidence="9">
    <location>
        <begin position="55"/>
        <end position="72"/>
    </location>
</feature>
<dbReference type="Proteomes" id="UP000030351">
    <property type="component" value="Unassembled WGS sequence"/>
</dbReference>
<dbReference type="GO" id="GO:0022857">
    <property type="term" value="F:transmembrane transporter activity"/>
    <property type="evidence" value="ECO:0007669"/>
    <property type="project" value="UniProtKB-UniRule"/>
</dbReference>
<evidence type="ECO:0000256" key="1">
    <source>
        <dbReference type="ARBA" id="ARBA00004429"/>
    </source>
</evidence>
<feature type="domain" description="Tripartite ATP-independent periplasmic transporters DctQ component" evidence="10">
    <location>
        <begin position="32"/>
        <end position="149"/>
    </location>
</feature>
<keyword evidence="3" id="KW-1003">Cell membrane</keyword>
<comment type="function">
    <text evidence="9">Part of the tripartite ATP-independent periplasmic (TRAP) transport system.</text>
</comment>
<evidence type="ECO:0000256" key="5">
    <source>
        <dbReference type="ARBA" id="ARBA00022692"/>
    </source>
</evidence>
<proteinExistence type="inferred from homology"/>
<evidence type="ECO:0000256" key="6">
    <source>
        <dbReference type="ARBA" id="ARBA00022989"/>
    </source>
</evidence>
<dbReference type="GO" id="GO:0015740">
    <property type="term" value="P:C4-dicarboxylate transport"/>
    <property type="evidence" value="ECO:0007669"/>
    <property type="project" value="TreeGrafter"/>
</dbReference>
<evidence type="ECO:0000313" key="11">
    <source>
        <dbReference type="EMBL" id="KGT93378.1"/>
    </source>
</evidence>
<feature type="transmembrane region" description="Helical" evidence="9">
    <location>
        <begin position="130"/>
        <end position="152"/>
    </location>
</feature>
<organism evidence="11 12">
    <name type="scientific">Erwinia typographi</name>
    <dbReference type="NCBI Taxonomy" id="371042"/>
    <lineage>
        <taxon>Bacteria</taxon>
        <taxon>Pseudomonadati</taxon>
        <taxon>Pseudomonadota</taxon>
        <taxon>Gammaproteobacteria</taxon>
        <taxon>Enterobacterales</taxon>
        <taxon>Erwiniaceae</taxon>
        <taxon>Erwinia</taxon>
    </lineage>
</organism>
<keyword evidence="6 9" id="KW-1133">Transmembrane helix</keyword>
<feature type="transmembrane region" description="Helical" evidence="9">
    <location>
        <begin position="93"/>
        <end position="110"/>
    </location>
</feature>
<evidence type="ECO:0000256" key="7">
    <source>
        <dbReference type="ARBA" id="ARBA00023136"/>
    </source>
</evidence>
<dbReference type="PANTHER" id="PTHR35011">
    <property type="entry name" value="2,3-DIKETO-L-GULONATE TRAP TRANSPORTER SMALL PERMEASE PROTEIN YIAM"/>
    <property type="match status" value="1"/>
</dbReference>
<comment type="subcellular location">
    <subcellularLocation>
        <location evidence="1 9">Cell inner membrane</location>
        <topology evidence="1 9">Multi-pass membrane protein</topology>
    </subcellularLocation>
</comment>
<evidence type="ECO:0000256" key="3">
    <source>
        <dbReference type="ARBA" id="ARBA00022475"/>
    </source>
</evidence>
<dbReference type="InterPro" id="IPR055348">
    <property type="entry name" value="DctQ"/>
</dbReference>
<keyword evidence="4 9" id="KW-0997">Cell inner membrane</keyword>
<dbReference type="GO" id="GO:0005886">
    <property type="term" value="C:plasma membrane"/>
    <property type="evidence" value="ECO:0007669"/>
    <property type="project" value="UniProtKB-SubCell"/>
</dbReference>
<keyword evidence="2 9" id="KW-0813">Transport</keyword>